<organism evidence="1 2">
    <name type="scientific">Shewanella subflava</name>
    <dbReference type="NCBI Taxonomy" id="2986476"/>
    <lineage>
        <taxon>Bacteria</taxon>
        <taxon>Pseudomonadati</taxon>
        <taxon>Pseudomonadota</taxon>
        <taxon>Gammaproteobacteria</taxon>
        <taxon>Alteromonadales</taxon>
        <taxon>Shewanellaceae</taxon>
        <taxon>Shewanella</taxon>
    </lineage>
</organism>
<dbReference type="Proteomes" id="UP001163714">
    <property type="component" value="Unassembled WGS sequence"/>
</dbReference>
<comment type="caution">
    <text evidence="1">The sequence shown here is derived from an EMBL/GenBank/DDBJ whole genome shotgun (WGS) entry which is preliminary data.</text>
</comment>
<feature type="non-terminal residue" evidence="1">
    <location>
        <position position="1"/>
    </location>
</feature>
<protein>
    <submittedName>
        <fullName evidence="1">Uncharacterized protein</fullName>
    </submittedName>
</protein>
<keyword evidence="2" id="KW-1185">Reference proteome</keyword>
<evidence type="ECO:0000313" key="2">
    <source>
        <dbReference type="Proteomes" id="UP001163714"/>
    </source>
</evidence>
<dbReference type="EMBL" id="JAPDMX010000017">
    <property type="protein sequence ID" value="MCW3172355.1"/>
    <property type="molecule type" value="Genomic_DNA"/>
</dbReference>
<sequence length="67" mass="7413">SKFIIEQVFSNSQINDARCGSLDGYISLGMVWSYSLFLAKQIITPYHAAQKVITKDQHALAVGLVII</sequence>
<accession>A0ABT3I8T6</accession>
<proteinExistence type="predicted"/>
<gene>
    <name evidence="1" type="ORF">OHT75_07675</name>
</gene>
<reference evidence="1" key="1">
    <citation type="submission" date="2022-10" db="EMBL/GenBank/DDBJ databases">
        <title>Shewanella flava sp. nov, isolated from the estuary of the Fenhe River into the Yellow River.</title>
        <authorList>
            <person name="Li Y."/>
        </authorList>
    </citation>
    <scope>NUCLEOTIDE SEQUENCE</scope>
    <source>
        <strain evidence="1">FYR11-62</strain>
    </source>
</reference>
<evidence type="ECO:0000313" key="1">
    <source>
        <dbReference type="EMBL" id="MCW3172355.1"/>
    </source>
</evidence>
<name>A0ABT3I8T6_9GAMM</name>